<dbReference type="AlphaFoldDB" id="A0A9N9BR56"/>
<sequence length="160" mass="18261">MGDIFAGANYFHQHGICPSLMKIKILAKKYDEMRNSFGNTQCYCLASAKQTKKERAMSGGVRREIELRLKENPLQIPKYFLRIILLDLNLSNWTLVMIDYLSIPFGASFEHGSLSNYGNQNCKEYSEHASNGPCHLPSGSYPMITLFHSQRQHVLIDDDQ</sequence>
<name>A0A9N9BR56_9GLOM</name>
<keyword evidence="2" id="KW-1185">Reference proteome</keyword>
<dbReference type="EMBL" id="CAJVPI010000845">
    <property type="protein sequence ID" value="CAG8576796.1"/>
    <property type="molecule type" value="Genomic_DNA"/>
</dbReference>
<gene>
    <name evidence="1" type="ORF">PBRASI_LOCUS6404</name>
</gene>
<evidence type="ECO:0000313" key="1">
    <source>
        <dbReference type="EMBL" id="CAG8576796.1"/>
    </source>
</evidence>
<dbReference type="Proteomes" id="UP000789739">
    <property type="component" value="Unassembled WGS sequence"/>
</dbReference>
<evidence type="ECO:0000313" key="2">
    <source>
        <dbReference type="Proteomes" id="UP000789739"/>
    </source>
</evidence>
<comment type="caution">
    <text evidence="1">The sequence shown here is derived from an EMBL/GenBank/DDBJ whole genome shotgun (WGS) entry which is preliminary data.</text>
</comment>
<accession>A0A9N9BR56</accession>
<protein>
    <submittedName>
        <fullName evidence="1">6765_t:CDS:1</fullName>
    </submittedName>
</protein>
<reference evidence="1" key="1">
    <citation type="submission" date="2021-06" db="EMBL/GenBank/DDBJ databases">
        <authorList>
            <person name="Kallberg Y."/>
            <person name="Tangrot J."/>
            <person name="Rosling A."/>
        </authorList>
    </citation>
    <scope>NUCLEOTIDE SEQUENCE</scope>
    <source>
        <strain evidence="1">BR232B</strain>
    </source>
</reference>
<proteinExistence type="predicted"/>
<organism evidence="1 2">
    <name type="scientific">Paraglomus brasilianum</name>
    <dbReference type="NCBI Taxonomy" id="144538"/>
    <lineage>
        <taxon>Eukaryota</taxon>
        <taxon>Fungi</taxon>
        <taxon>Fungi incertae sedis</taxon>
        <taxon>Mucoromycota</taxon>
        <taxon>Glomeromycotina</taxon>
        <taxon>Glomeromycetes</taxon>
        <taxon>Paraglomerales</taxon>
        <taxon>Paraglomeraceae</taxon>
        <taxon>Paraglomus</taxon>
    </lineage>
</organism>